<feature type="transmembrane region" description="Helical" evidence="13">
    <location>
        <begin position="376"/>
        <end position="394"/>
    </location>
</feature>
<evidence type="ECO:0000256" key="2">
    <source>
        <dbReference type="ARBA" id="ARBA00012543"/>
    </source>
</evidence>
<gene>
    <name evidence="14" type="primary">chs-1</name>
    <name evidence="14" type="ORF">AOXY_G6489</name>
</gene>
<dbReference type="InterPro" id="IPR029044">
    <property type="entry name" value="Nucleotide-diphossugar_trans"/>
</dbReference>
<dbReference type="PANTHER" id="PTHR22914:SF42">
    <property type="entry name" value="CHITIN SYNTHASE"/>
    <property type="match status" value="1"/>
</dbReference>
<evidence type="ECO:0000256" key="13">
    <source>
        <dbReference type="SAM" id="Phobius"/>
    </source>
</evidence>
<keyword evidence="6 13" id="KW-0812">Transmembrane</keyword>
<evidence type="ECO:0000313" key="14">
    <source>
        <dbReference type="EMBL" id="KAK1171621.1"/>
    </source>
</evidence>
<dbReference type="Proteomes" id="UP001230051">
    <property type="component" value="Unassembled WGS sequence"/>
</dbReference>
<dbReference type="GO" id="GO:0005886">
    <property type="term" value="C:plasma membrane"/>
    <property type="evidence" value="ECO:0007669"/>
    <property type="project" value="UniProtKB-SubCell"/>
</dbReference>
<evidence type="ECO:0000313" key="15">
    <source>
        <dbReference type="Proteomes" id="UP001230051"/>
    </source>
</evidence>
<evidence type="ECO:0000256" key="7">
    <source>
        <dbReference type="ARBA" id="ARBA00022989"/>
    </source>
</evidence>
<keyword evidence="7 13" id="KW-1133">Transmembrane helix</keyword>
<keyword evidence="10" id="KW-0325">Glycoprotein</keyword>
<comment type="catalytic activity">
    <reaction evidence="12">
        <text>[(1-&gt;4)-N-acetyl-beta-D-glucosaminyl](n) + UDP-N-acetyl-alpha-D-glucosamine = [(1-&gt;4)-N-acetyl-beta-D-glucosaminyl](n+1) + UDP + H(+)</text>
        <dbReference type="Rhea" id="RHEA:16637"/>
        <dbReference type="Rhea" id="RHEA-COMP:9593"/>
        <dbReference type="Rhea" id="RHEA-COMP:9595"/>
        <dbReference type="ChEBI" id="CHEBI:15378"/>
        <dbReference type="ChEBI" id="CHEBI:17029"/>
        <dbReference type="ChEBI" id="CHEBI:57705"/>
        <dbReference type="ChEBI" id="CHEBI:58223"/>
        <dbReference type="EC" id="2.4.1.16"/>
    </reaction>
</comment>
<comment type="similarity">
    <text evidence="11">Belongs to the chitin synthase family. Class IV subfamily.</text>
</comment>
<dbReference type="EC" id="2.4.1.16" evidence="2"/>
<dbReference type="PANTHER" id="PTHR22914">
    <property type="entry name" value="CHITIN SYNTHASE"/>
    <property type="match status" value="1"/>
</dbReference>
<organism evidence="14 15">
    <name type="scientific">Acipenser oxyrinchus oxyrinchus</name>
    <dbReference type="NCBI Taxonomy" id="40147"/>
    <lineage>
        <taxon>Eukaryota</taxon>
        <taxon>Metazoa</taxon>
        <taxon>Chordata</taxon>
        <taxon>Craniata</taxon>
        <taxon>Vertebrata</taxon>
        <taxon>Euteleostomi</taxon>
        <taxon>Actinopterygii</taxon>
        <taxon>Chondrostei</taxon>
        <taxon>Acipenseriformes</taxon>
        <taxon>Acipenseridae</taxon>
        <taxon>Acipenser</taxon>
    </lineage>
</organism>
<feature type="transmembrane region" description="Helical" evidence="13">
    <location>
        <begin position="352"/>
        <end position="369"/>
    </location>
</feature>
<evidence type="ECO:0000256" key="11">
    <source>
        <dbReference type="ARBA" id="ARBA00046329"/>
    </source>
</evidence>
<evidence type="ECO:0000256" key="9">
    <source>
        <dbReference type="ARBA" id="ARBA00023136"/>
    </source>
</evidence>
<keyword evidence="8" id="KW-0175">Coiled coil</keyword>
<reference evidence="14" key="1">
    <citation type="submission" date="2022-02" db="EMBL/GenBank/DDBJ databases">
        <title>Atlantic sturgeon de novo genome assembly.</title>
        <authorList>
            <person name="Stock M."/>
            <person name="Klopp C."/>
            <person name="Guiguen Y."/>
            <person name="Cabau C."/>
            <person name="Parinello H."/>
            <person name="Santidrian Yebra-Pimentel E."/>
            <person name="Kuhl H."/>
            <person name="Dirks R.P."/>
            <person name="Guessner J."/>
            <person name="Wuertz S."/>
            <person name="Du K."/>
            <person name="Schartl M."/>
        </authorList>
    </citation>
    <scope>NUCLEOTIDE SEQUENCE</scope>
    <source>
        <strain evidence="14">STURGEONOMICS-FGT-2020</strain>
        <tissue evidence="14">Whole blood</tissue>
    </source>
</reference>
<evidence type="ECO:0000256" key="12">
    <source>
        <dbReference type="ARBA" id="ARBA00048014"/>
    </source>
</evidence>
<dbReference type="GO" id="GO:0004100">
    <property type="term" value="F:chitin synthase activity"/>
    <property type="evidence" value="ECO:0007669"/>
    <property type="project" value="UniProtKB-EC"/>
</dbReference>
<dbReference type="GO" id="GO:0006031">
    <property type="term" value="P:chitin biosynthetic process"/>
    <property type="evidence" value="ECO:0007669"/>
    <property type="project" value="TreeGrafter"/>
</dbReference>
<dbReference type="EMBL" id="JAGXEW010000005">
    <property type="protein sequence ID" value="KAK1171621.1"/>
    <property type="molecule type" value="Genomic_DNA"/>
</dbReference>
<evidence type="ECO:0000256" key="4">
    <source>
        <dbReference type="ARBA" id="ARBA00022676"/>
    </source>
</evidence>
<dbReference type="Gene3D" id="3.90.550.10">
    <property type="entry name" value="Spore Coat Polysaccharide Biosynthesis Protein SpsA, Chain A"/>
    <property type="match status" value="1"/>
</dbReference>
<evidence type="ECO:0000256" key="6">
    <source>
        <dbReference type="ARBA" id="ARBA00022692"/>
    </source>
</evidence>
<evidence type="ECO:0000256" key="10">
    <source>
        <dbReference type="ARBA" id="ARBA00023180"/>
    </source>
</evidence>
<accession>A0AAD8GCF0</accession>
<comment type="caution">
    <text evidence="14">The sequence shown here is derived from an EMBL/GenBank/DDBJ whole genome shotgun (WGS) entry which is preliminary data.</text>
</comment>
<keyword evidence="4" id="KW-0328">Glycosyltransferase</keyword>
<keyword evidence="5" id="KW-0808">Transferase</keyword>
<dbReference type="SUPFAM" id="SSF53448">
    <property type="entry name" value="Nucleotide-diphospho-sugar transferases"/>
    <property type="match status" value="1"/>
</dbReference>
<keyword evidence="9 13" id="KW-0472">Membrane</keyword>
<dbReference type="FunFam" id="3.90.550.10:FF:000139">
    <property type="entry name" value="Chitin synthase 8"/>
    <property type="match status" value="1"/>
</dbReference>
<comment type="subcellular location">
    <subcellularLocation>
        <location evidence="1">Cell membrane</location>
        <topology evidence="1">Multi-pass membrane protein</topology>
    </subcellularLocation>
</comment>
<dbReference type="Pfam" id="PF03142">
    <property type="entry name" value="Chitin_synth_2"/>
    <property type="match status" value="1"/>
</dbReference>
<evidence type="ECO:0000256" key="5">
    <source>
        <dbReference type="ARBA" id="ARBA00022679"/>
    </source>
</evidence>
<feature type="transmembrane region" description="Helical" evidence="13">
    <location>
        <begin position="292"/>
        <end position="310"/>
    </location>
</feature>
<keyword evidence="3" id="KW-1003">Cell membrane</keyword>
<feature type="transmembrane region" description="Helical" evidence="13">
    <location>
        <begin position="256"/>
        <end position="286"/>
    </location>
</feature>
<name>A0AAD8GCF0_ACIOX</name>
<dbReference type="AlphaFoldDB" id="A0AAD8GCF0"/>
<feature type="transmembrane region" description="Helical" evidence="13">
    <location>
        <begin position="317"/>
        <end position="340"/>
    </location>
</feature>
<protein>
    <recommendedName>
        <fullName evidence="2">chitin synthase</fullName>
        <ecNumber evidence="2">2.4.1.16</ecNumber>
    </recommendedName>
</protein>
<evidence type="ECO:0000256" key="1">
    <source>
        <dbReference type="ARBA" id="ARBA00004651"/>
    </source>
</evidence>
<dbReference type="InterPro" id="IPR004835">
    <property type="entry name" value="Chitin_synth"/>
</dbReference>
<evidence type="ECO:0000256" key="8">
    <source>
        <dbReference type="ARBA" id="ARBA00023054"/>
    </source>
</evidence>
<keyword evidence="15" id="KW-1185">Reference proteome</keyword>
<sequence length="515" mass="59591">MSTPYGGRICYVLPNGNHLYIHLKDQLRIRHKKRWSQVMYLYYLLGWKLTRKYLMRQDSEDHKILEQQLKKEKQNTYILALDGDMNFQPSALMLLVDRLRMYPTVGAACGRIHPTGFGPTVWFQKFEYAMCHWFQKTAEHVFGCVLCSPGCFSLFRGAALMDDNVMKKYATKATEAAQYVQYDQGEDRWLCTLLLQQGWRIEYTASSDSYTNAPQEFKEFYNQRRRWGPSSLANTLDLLNTGKETSRKNSSISRLYILYQILQTAFSILAPATVCLMIAGCFTFIFDLNGNISLFLAVLPPVFYMVICFTCKSDNQILVAGFMSIFYAFLMAATFLSIIVDMVKQQTFITPSGLFFIFLVVLYFVAALMHPQEFHIVLYGFIYIICVPSAYLLLNIYSLVNLNNISWGTRETATYEKLGTRKTKKYVKYEKKCKCLCWNLEFQVNEDQKISASSNPEEVVLLNDASESQNEETENFKAGAIDDTVDERWIQQLQENTDHIKLVEDKLDEVSSFFL</sequence>
<proteinExistence type="inferred from homology"/>
<evidence type="ECO:0000256" key="3">
    <source>
        <dbReference type="ARBA" id="ARBA00022475"/>
    </source>
</evidence>